<keyword evidence="12" id="KW-0131">Cell cycle</keyword>
<evidence type="ECO:0000256" key="15">
    <source>
        <dbReference type="RuleBase" id="RU000394"/>
    </source>
</evidence>
<dbReference type="GO" id="GO:0051301">
    <property type="term" value="P:cell division"/>
    <property type="evidence" value="ECO:0007669"/>
    <property type="project" value="UniProtKB-KW"/>
</dbReference>
<dbReference type="Pfam" id="PF00225">
    <property type="entry name" value="Kinesin"/>
    <property type="match status" value="1"/>
</dbReference>
<dbReference type="InterPro" id="IPR001752">
    <property type="entry name" value="Kinesin_motor_dom"/>
</dbReference>
<dbReference type="AlphaFoldDB" id="A0A8R1I1X3"/>
<keyword evidence="19" id="KW-1185">Reference proteome</keyword>
<dbReference type="GO" id="GO:0007019">
    <property type="term" value="P:microtubule depolymerization"/>
    <property type="evidence" value="ECO:0007669"/>
    <property type="project" value="TreeGrafter"/>
</dbReference>
<dbReference type="SMART" id="SM00129">
    <property type="entry name" value="KISc"/>
    <property type="match status" value="1"/>
</dbReference>
<dbReference type="SUPFAM" id="SSF52540">
    <property type="entry name" value="P-loop containing nucleoside triphosphate hydrolases"/>
    <property type="match status" value="1"/>
</dbReference>
<dbReference type="Gene3D" id="3.40.850.10">
    <property type="entry name" value="Kinesin motor domain"/>
    <property type="match status" value="1"/>
</dbReference>
<proteinExistence type="inferred from homology"/>
<dbReference type="GO" id="GO:0003777">
    <property type="term" value="F:microtubule motor activity"/>
    <property type="evidence" value="ECO:0007669"/>
    <property type="project" value="InterPro"/>
</dbReference>
<evidence type="ECO:0000313" key="19">
    <source>
        <dbReference type="Proteomes" id="UP000005237"/>
    </source>
</evidence>
<evidence type="ECO:0000256" key="6">
    <source>
        <dbReference type="ARBA" id="ARBA00022776"/>
    </source>
</evidence>
<dbReference type="InterPro" id="IPR036961">
    <property type="entry name" value="Kinesin_motor_dom_sf"/>
</dbReference>
<evidence type="ECO:0000256" key="16">
    <source>
        <dbReference type="SAM" id="MobiDB-lite"/>
    </source>
</evidence>
<evidence type="ECO:0000256" key="11">
    <source>
        <dbReference type="ARBA" id="ARBA00023212"/>
    </source>
</evidence>
<dbReference type="GO" id="GO:0005524">
    <property type="term" value="F:ATP binding"/>
    <property type="evidence" value="ECO:0007669"/>
    <property type="project" value="UniProtKB-UniRule"/>
</dbReference>
<protein>
    <recommendedName>
        <fullName evidence="15">Kinesin-like protein</fullName>
    </recommendedName>
</protein>
<sequence>MIAGNMIAVGMHVEIKRSDGRIHCAVIAEIKSNGRFMVEWYEKGETKGKESTLEELLKLNPALQTPKAPEPPAKTLQTSTASNRLGMTATQNFLEEEETFLLDHLKMKGNAHSNVNSNSNVNVNVNANKRQSGIFMQHVPFRSGSPVEKTPPTRRAPSPKAEKYVPPVVTKPVITRPEPKNLTSRSTAPAEPTKTSRIMAPPVAAPVVVPTPAPAPIDLFTQRAPSPVAIGKGPSPKNVPRSYPQQDIPQGNSNFAFAEMIRNYRANIDYRPLSLYDAVNENRISVCVRKRPLNKKELTKSEVDVITIPSRDITVLHQPQTRVDLTKYLDNQKFRFDYAFDESANNELVYRFTAAPLVKTIFENGNATCFAYGQTGSGKTHTMGGDFSGKKQNASLGIYALTARDVFRMLDQPAYRRKELAVHCAFFEIYGTKTFDLLNEKAELRVLEDKMQKVQVVGLKEERAMNEHDVLELINKGTLVRTAGTTSANANSSRSHAIFQIILRQGKKVWGKFSLIDLAGNERGQDTRECDRDTRKEGANINQSLLALKECIRGMARNSSHVPFRQSKLTMVLRDSFIGDKSRTVMISMISPGISSSDHTLNTLRYADRVKEMGTDGSGEATPIRDEDLFVPPSLDKSDDDYDEDAEKFEHRRLAVDHLRNLSEMTDKFSRESMSVFTGEPSAAQKAECLAKLDQLAQIMSNTRAAVENV</sequence>
<dbReference type="PRINTS" id="PR00380">
    <property type="entry name" value="KINESINHEAVY"/>
</dbReference>
<keyword evidence="7" id="KW-0159">Chromosome partition</keyword>
<dbReference type="Proteomes" id="UP000005237">
    <property type="component" value="Unassembled WGS sequence"/>
</dbReference>
<dbReference type="PANTHER" id="PTHR47971:SF8">
    <property type="entry name" value="KINESIN-LIKE PROTEIN"/>
    <property type="match status" value="1"/>
</dbReference>
<keyword evidence="3" id="KW-0132">Cell division</keyword>
<organism evidence="18 19">
    <name type="scientific">Caenorhabditis japonica</name>
    <dbReference type="NCBI Taxonomy" id="281687"/>
    <lineage>
        <taxon>Eukaryota</taxon>
        <taxon>Metazoa</taxon>
        <taxon>Ecdysozoa</taxon>
        <taxon>Nematoda</taxon>
        <taxon>Chromadorea</taxon>
        <taxon>Rhabditida</taxon>
        <taxon>Rhabditina</taxon>
        <taxon>Rhabditomorpha</taxon>
        <taxon>Rhabditoidea</taxon>
        <taxon>Rhabditidae</taxon>
        <taxon>Peloderinae</taxon>
        <taxon>Caenorhabditis</taxon>
    </lineage>
</organism>
<name>A0A8R1I1X3_CAEJA</name>
<accession>A0A8R1I1X3</accession>
<feature type="region of interest" description="Disordered" evidence="16">
    <location>
        <begin position="141"/>
        <end position="194"/>
    </location>
</feature>
<comment type="similarity">
    <text evidence="13">Belongs to the TRAFAC class myosin-kinesin ATPase superfamily. Kinesin family. KIN-13 subfamily.</text>
</comment>
<evidence type="ECO:0000256" key="3">
    <source>
        <dbReference type="ARBA" id="ARBA00022618"/>
    </source>
</evidence>
<evidence type="ECO:0000256" key="8">
    <source>
        <dbReference type="ARBA" id="ARBA00022840"/>
    </source>
</evidence>
<keyword evidence="11" id="KW-0206">Cytoskeleton</keyword>
<dbReference type="InterPro" id="IPR027417">
    <property type="entry name" value="P-loop_NTPase"/>
</dbReference>
<dbReference type="GO" id="GO:0008017">
    <property type="term" value="F:microtubule binding"/>
    <property type="evidence" value="ECO:0007669"/>
    <property type="project" value="InterPro"/>
</dbReference>
<evidence type="ECO:0000256" key="7">
    <source>
        <dbReference type="ARBA" id="ARBA00022829"/>
    </source>
</evidence>
<feature type="binding site" evidence="14">
    <location>
        <begin position="373"/>
        <end position="380"/>
    </location>
    <ligand>
        <name>ATP</name>
        <dbReference type="ChEBI" id="CHEBI:30616"/>
    </ligand>
</feature>
<evidence type="ECO:0000256" key="9">
    <source>
        <dbReference type="ARBA" id="ARBA00023054"/>
    </source>
</evidence>
<dbReference type="FunFam" id="3.40.850.10:FF:000012">
    <property type="entry name" value="Kinesin-like protein"/>
    <property type="match status" value="1"/>
</dbReference>
<dbReference type="PROSITE" id="PS50067">
    <property type="entry name" value="KINESIN_MOTOR_2"/>
    <property type="match status" value="1"/>
</dbReference>
<reference evidence="19" key="1">
    <citation type="submission" date="2010-08" db="EMBL/GenBank/DDBJ databases">
        <authorList>
            <consortium name="Caenorhabditis japonica Sequencing Consortium"/>
            <person name="Wilson R.K."/>
        </authorList>
    </citation>
    <scope>NUCLEOTIDE SEQUENCE [LARGE SCALE GENOMIC DNA]</scope>
    <source>
        <strain evidence="19">DF5081</strain>
    </source>
</reference>
<evidence type="ECO:0000256" key="10">
    <source>
        <dbReference type="ARBA" id="ARBA00023175"/>
    </source>
</evidence>
<dbReference type="GO" id="GO:0000922">
    <property type="term" value="C:spindle pole"/>
    <property type="evidence" value="ECO:0007669"/>
    <property type="project" value="UniProtKB-SubCell"/>
</dbReference>
<evidence type="ECO:0000256" key="1">
    <source>
        <dbReference type="ARBA" id="ARBA00004647"/>
    </source>
</evidence>
<dbReference type="Pfam" id="PF22923">
    <property type="entry name" value="KIF2A-like_1st"/>
    <property type="match status" value="1"/>
</dbReference>
<evidence type="ECO:0000256" key="14">
    <source>
        <dbReference type="PROSITE-ProRule" id="PRU00283"/>
    </source>
</evidence>
<keyword evidence="8 14" id="KW-0067">ATP-binding</keyword>
<keyword evidence="4 15" id="KW-0493">Microtubule</keyword>
<evidence type="ECO:0000313" key="18">
    <source>
        <dbReference type="EnsemblMetazoa" id="CJA12228b.1"/>
    </source>
</evidence>
<dbReference type="InterPro" id="IPR019821">
    <property type="entry name" value="Kinesin_motor_CS"/>
</dbReference>
<evidence type="ECO:0000256" key="4">
    <source>
        <dbReference type="ARBA" id="ARBA00022701"/>
    </source>
</evidence>
<reference evidence="18" key="2">
    <citation type="submission" date="2022-06" db="UniProtKB">
        <authorList>
            <consortium name="EnsemblMetazoa"/>
        </authorList>
    </citation>
    <scope>IDENTIFICATION</scope>
    <source>
        <strain evidence="18">DF5081</strain>
    </source>
</reference>
<dbReference type="PROSITE" id="PS00411">
    <property type="entry name" value="KINESIN_MOTOR_1"/>
    <property type="match status" value="1"/>
</dbReference>
<dbReference type="InterPro" id="IPR027640">
    <property type="entry name" value="Kinesin-like_fam"/>
</dbReference>
<dbReference type="EnsemblMetazoa" id="CJA12228b.1">
    <property type="protein sequence ID" value="CJA12228b.1"/>
    <property type="gene ID" value="WBGene00131432"/>
</dbReference>
<keyword evidence="6" id="KW-0498">Mitosis</keyword>
<evidence type="ECO:0000256" key="5">
    <source>
        <dbReference type="ARBA" id="ARBA00022741"/>
    </source>
</evidence>
<feature type="region of interest" description="Disordered" evidence="16">
    <location>
        <begin position="614"/>
        <end position="642"/>
    </location>
</feature>
<dbReference type="GO" id="GO:0007018">
    <property type="term" value="P:microtubule-based movement"/>
    <property type="evidence" value="ECO:0007669"/>
    <property type="project" value="InterPro"/>
</dbReference>
<dbReference type="PANTHER" id="PTHR47971">
    <property type="entry name" value="KINESIN-RELATED PROTEIN 6"/>
    <property type="match status" value="1"/>
</dbReference>
<evidence type="ECO:0000259" key="17">
    <source>
        <dbReference type="PROSITE" id="PS50067"/>
    </source>
</evidence>
<keyword evidence="2" id="KW-0963">Cytoplasm</keyword>
<feature type="domain" description="Kinesin motor" evidence="17">
    <location>
        <begin position="283"/>
        <end position="613"/>
    </location>
</feature>
<dbReference type="GO" id="GO:0005828">
    <property type="term" value="C:kinetochore microtubule"/>
    <property type="evidence" value="ECO:0007669"/>
    <property type="project" value="UniProtKB-ARBA"/>
</dbReference>
<keyword evidence="10 14" id="KW-0505">Motor protein</keyword>
<evidence type="ECO:0000256" key="12">
    <source>
        <dbReference type="ARBA" id="ARBA00023306"/>
    </source>
</evidence>
<keyword evidence="9" id="KW-0175">Coiled coil</keyword>
<dbReference type="CDD" id="cd01367">
    <property type="entry name" value="KISc_KIF2_like"/>
    <property type="match status" value="1"/>
</dbReference>
<dbReference type="InterPro" id="IPR054473">
    <property type="entry name" value="KIF2A-like_N"/>
</dbReference>
<evidence type="ECO:0000256" key="2">
    <source>
        <dbReference type="ARBA" id="ARBA00022490"/>
    </source>
</evidence>
<keyword evidence="5 14" id="KW-0547">Nucleotide-binding</keyword>
<comment type="subcellular location">
    <subcellularLocation>
        <location evidence="1">Cytoplasm</location>
        <location evidence="1">Cytoskeleton</location>
        <location evidence="1">Spindle pole</location>
    </subcellularLocation>
</comment>
<dbReference type="GO" id="GO:0007059">
    <property type="term" value="P:chromosome segregation"/>
    <property type="evidence" value="ECO:0007669"/>
    <property type="project" value="UniProtKB-KW"/>
</dbReference>
<evidence type="ECO:0000256" key="13">
    <source>
        <dbReference type="ARBA" id="ARBA00061030"/>
    </source>
</evidence>